<evidence type="ECO:0000313" key="3">
    <source>
        <dbReference type="Proteomes" id="UP001176059"/>
    </source>
</evidence>
<reference evidence="2" key="2">
    <citation type="journal article" date="2023" name="Proc. Natl. Acad. Sci. U.S.A.">
        <title>A global phylogenomic analysis of the shiitake genus Lentinula.</title>
        <authorList>
            <person name="Sierra-Patev S."/>
            <person name="Min B."/>
            <person name="Naranjo-Ortiz M."/>
            <person name="Looney B."/>
            <person name="Konkel Z."/>
            <person name="Slot J.C."/>
            <person name="Sakamoto Y."/>
            <person name="Steenwyk J.L."/>
            <person name="Rokas A."/>
            <person name="Carro J."/>
            <person name="Camarero S."/>
            <person name="Ferreira P."/>
            <person name="Molpeceres G."/>
            <person name="Ruiz-Duenas F.J."/>
            <person name="Serrano A."/>
            <person name="Henrissat B."/>
            <person name="Drula E."/>
            <person name="Hughes K.W."/>
            <person name="Mata J.L."/>
            <person name="Ishikawa N.K."/>
            <person name="Vargas-Isla R."/>
            <person name="Ushijima S."/>
            <person name="Smith C.A."/>
            <person name="Donoghue J."/>
            <person name="Ahrendt S."/>
            <person name="Andreopoulos W."/>
            <person name="He G."/>
            <person name="LaButti K."/>
            <person name="Lipzen A."/>
            <person name="Ng V."/>
            <person name="Riley R."/>
            <person name="Sandor L."/>
            <person name="Barry K."/>
            <person name="Martinez A.T."/>
            <person name="Xiao Y."/>
            <person name="Gibbons J.G."/>
            <person name="Terashima K."/>
            <person name="Grigoriev I.V."/>
            <person name="Hibbett D."/>
        </authorList>
    </citation>
    <scope>NUCLEOTIDE SEQUENCE</scope>
    <source>
        <strain evidence="2">ET3784</strain>
    </source>
</reference>
<feature type="compositionally biased region" description="Polar residues" evidence="1">
    <location>
        <begin position="30"/>
        <end position="39"/>
    </location>
</feature>
<evidence type="ECO:0000256" key="1">
    <source>
        <dbReference type="SAM" id="MobiDB-lite"/>
    </source>
</evidence>
<gene>
    <name evidence="2" type="ORF">DFJ43DRAFT_1151504</name>
</gene>
<dbReference type="AlphaFoldDB" id="A0AA38JMD1"/>
<keyword evidence="3" id="KW-1185">Reference proteome</keyword>
<organism evidence="2 3">
    <name type="scientific">Lentinula guzmanii</name>
    <dbReference type="NCBI Taxonomy" id="2804957"/>
    <lineage>
        <taxon>Eukaryota</taxon>
        <taxon>Fungi</taxon>
        <taxon>Dikarya</taxon>
        <taxon>Basidiomycota</taxon>
        <taxon>Agaricomycotina</taxon>
        <taxon>Agaricomycetes</taxon>
        <taxon>Agaricomycetidae</taxon>
        <taxon>Agaricales</taxon>
        <taxon>Marasmiineae</taxon>
        <taxon>Omphalotaceae</taxon>
        <taxon>Lentinula</taxon>
    </lineage>
</organism>
<dbReference type="Proteomes" id="UP001176059">
    <property type="component" value="Unassembled WGS sequence"/>
</dbReference>
<dbReference type="EMBL" id="JANVFO010000010">
    <property type="protein sequence ID" value="KAJ3735334.1"/>
    <property type="molecule type" value="Genomic_DNA"/>
</dbReference>
<evidence type="ECO:0000313" key="2">
    <source>
        <dbReference type="EMBL" id="KAJ3735334.1"/>
    </source>
</evidence>
<sequence>MEISPSCTLCQRTTESSGRSAPYPIPNLIQPGSSGTGQQIGLIEKPRGEMSRPRRGGYNLRGVLAWSDKQWNEVTRFVRLTVTEKLDLEKPITKQKSGDIDDVRQVVLGRFPFLINYSNFWVIDDLVRSRLQYEKKRLQRDKNARMLAELRAEAVRQARRAAFEAVESAFSARS</sequence>
<accession>A0AA38JMD1</accession>
<proteinExistence type="predicted"/>
<comment type="caution">
    <text evidence="2">The sequence shown here is derived from an EMBL/GenBank/DDBJ whole genome shotgun (WGS) entry which is preliminary data.</text>
</comment>
<name>A0AA38JMD1_9AGAR</name>
<protein>
    <submittedName>
        <fullName evidence="2">Uncharacterized protein</fullName>
    </submittedName>
</protein>
<feature type="region of interest" description="Disordered" evidence="1">
    <location>
        <begin position="1"/>
        <end position="40"/>
    </location>
</feature>
<feature type="compositionally biased region" description="Polar residues" evidence="1">
    <location>
        <begin position="1"/>
        <end position="19"/>
    </location>
</feature>
<reference evidence="2" key="1">
    <citation type="submission" date="2022-08" db="EMBL/GenBank/DDBJ databases">
        <authorList>
            <consortium name="DOE Joint Genome Institute"/>
            <person name="Min B."/>
            <person name="Sierra-Patev S."/>
            <person name="Naranjo-Ortiz M."/>
            <person name="Looney B."/>
            <person name="Konkel Z."/>
            <person name="Slot J.C."/>
            <person name="Sakamoto Y."/>
            <person name="Steenwyk J.L."/>
            <person name="Rokas A."/>
            <person name="Carro J."/>
            <person name="Camarero S."/>
            <person name="Ferreira P."/>
            <person name="Molpeceres G."/>
            <person name="Ruiz-duenas F.J."/>
            <person name="Serrano A."/>
            <person name="Henrissat B."/>
            <person name="Drula E."/>
            <person name="Hughes K.W."/>
            <person name="Mata J.L."/>
            <person name="Ishikawa N.K."/>
            <person name="Vargas-Isla R."/>
            <person name="Ushijima S."/>
            <person name="Smith C.A."/>
            <person name="Ahrendt S."/>
            <person name="Andreopoulos W."/>
            <person name="He G."/>
            <person name="LaButti K."/>
            <person name="Lipzen A."/>
            <person name="Ng V."/>
            <person name="Riley R."/>
            <person name="Sandor L."/>
            <person name="Barry K."/>
            <person name="Martinez A.T."/>
            <person name="Xiao Y."/>
            <person name="Gibbons J.G."/>
            <person name="Terashima K."/>
            <person name="Hibbett D.S."/>
            <person name="Grigoriev I.V."/>
        </authorList>
    </citation>
    <scope>NUCLEOTIDE SEQUENCE</scope>
    <source>
        <strain evidence="2">ET3784</strain>
    </source>
</reference>